<name>A0A0B8UJS6_PISSA</name>
<dbReference type="Proteomes" id="UP000029558">
    <property type="component" value="Plasmid pPSB1-3"/>
</dbReference>
<dbReference type="EMBL" id="CP012511">
    <property type="protein sequence ID" value="ALB24591.1"/>
    <property type="molecule type" value="Genomic_DNA"/>
</dbReference>
<dbReference type="AlphaFoldDB" id="A0A0B8UJS6"/>
<evidence type="ECO:0000313" key="4">
    <source>
        <dbReference type="Proteomes" id="UP000029558"/>
    </source>
</evidence>
<proteinExistence type="predicted"/>
<dbReference type="EMBL" id="CP012511">
    <property type="protein sequence ID" value="ALB24490.1"/>
    <property type="molecule type" value="Genomic_DNA"/>
</dbReference>
<gene>
    <name evidence="2" type="ORF">KU39_3p129</name>
    <name evidence="3" type="ORF">KU39_3p226</name>
    <name evidence="1" type="ORF">KU39_3p28</name>
</gene>
<dbReference type="PANTHER" id="PTHR35528">
    <property type="entry name" value="BLL1675 PROTEIN"/>
    <property type="match status" value="1"/>
</dbReference>
<reference evidence="3" key="2">
    <citation type="submission" date="2015-08" db="EMBL/GenBank/DDBJ databases">
        <title>Complete genome sequence of Piscirickettsia salmonis strain PM32597B1.</title>
        <authorList>
            <person name="Bohle H."/>
            <person name="Henriquez P."/>
            <person name="Navas E."/>
            <person name="Grothusen H."/>
            <person name="Bustamante F."/>
            <person name="Bustos P."/>
            <person name="Bustos P."/>
            <person name="Mancilla M."/>
        </authorList>
    </citation>
    <scope>NUCLEOTIDE SEQUENCE</scope>
    <source>
        <strain evidence="3">PM32597B1</strain>
        <plasmid evidence="3">pPSB1-3</plasmid>
    </source>
</reference>
<evidence type="ECO:0000313" key="2">
    <source>
        <dbReference type="EMBL" id="ALB24591.1"/>
    </source>
</evidence>
<organism evidence="3 4">
    <name type="scientific">Piscirickettsia salmonis</name>
    <dbReference type="NCBI Taxonomy" id="1238"/>
    <lineage>
        <taxon>Bacteria</taxon>
        <taxon>Pseudomonadati</taxon>
        <taxon>Pseudomonadota</taxon>
        <taxon>Gammaproteobacteria</taxon>
        <taxon>Thiotrichales</taxon>
        <taxon>Piscirickettsiaceae</taxon>
        <taxon>Piscirickettsia</taxon>
    </lineage>
</organism>
<accession>A0A0B8UJS6</accession>
<geneLocation type="plasmid" evidence="3 4">
    <name>pPSB1-3</name>
</geneLocation>
<keyword evidence="3" id="KW-0614">Plasmid</keyword>
<evidence type="ECO:0000313" key="1">
    <source>
        <dbReference type="EMBL" id="ALB24490.1"/>
    </source>
</evidence>
<sequence length="80" mass="9735">MINFSGRHFKKDLIMMAIRWYVAYTLSYRDIEELMAERGIQVDHSTIHRWVVKYAPQLEEHFNKCYKRQPGTSWHCCEKL</sequence>
<protein>
    <submittedName>
        <fullName evidence="3">Transposase</fullName>
    </submittedName>
</protein>
<dbReference type="InterPro" id="IPR052183">
    <property type="entry name" value="IS_Transposase"/>
</dbReference>
<evidence type="ECO:0000313" key="3">
    <source>
        <dbReference type="EMBL" id="ALB24688.1"/>
    </source>
</evidence>
<reference evidence="3 4" key="1">
    <citation type="journal article" date="2014" name="Genome Announc.">
        <title>Comparative Genome Analysis of Two Isolates of the Fish Pathogen Piscirickettsia salmonis from Different Hosts Reveals Major Differences in Virulence-Associated Secretion Systems.</title>
        <authorList>
            <person name="Bohle H."/>
            <person name="Henriquez P."/>
            <person name="Grothusen H."/>
            <person name="Navas E."/>
            <person name="Sandoval A."/>
            <person name="Bustamante F."/>
            <person name="Bustos P."/>
            <person name="Mancilla M."/>
        </authorList>
    </citation>
    <scope>NUCLEOTIDE SEQUENCE [LARGE SCALE GENOMIC DNA]</scope>
    <source>
        <strain evidence="4">B1-32597</strain>
        <strain evidence="3">PM32597B1</strain>
    </source>
</reference>
<dbReference type="PANTHER" id="PTHR35528:SF3">
    <property type="entry name" value="BLL1675 PROTEIN"/>
    <property type="match status" value="1"/>
</dbReference>
<dbReference type="EMBL" id="CP012511">
    <property type="protein sequence ID" value="ALB24688.1"/>
    <property type="molecule type" value="Genomic_DNA"/>
</dbReference>